<dbReference type="Proteomes" id="UP001642484">
    <property type="component" value="Unassembled WGS sequence"/>
</dbReference>
<gene>
    <name evidence="1" type="ORF">CCMP2556_LOCUS47332</name>
</gene>
<dbReference type="Gene3D" id="1.25.10.10">
    <property type="entry name" value="Leucine-rich Repeat Variant"/>
    <property type="match status" value="2"/>
</dbReference>
<dbReference type="InterPro" id="IPR016024">
    <property type="entry name" value="ARM-type_fold"/>
</dbReference>
<comment type="caution">
    <text evidence="1">The sequence shown here is derived from an EMBL/GenBank/DDBJ whole genome shotgun (WGS) entry which is preliminary data.</text>
</comment>
<dbReference type="SUPFAM" id="SSF48371">
    <property type="entry name" value="ARM repeat"/>
    <property type="match status" value="1"/>
</dbReference>
<reference evidence="1 2" key="1">
    <citation type="submission" date="2024-02" db="EMBL/GenBank/DDBJ databases">
        <authorList>
            <person name="Chen Y."/>
            <person name="Shah S."/>
            <person name="Dougan E. K."/>
            <person name="Thang M."/>
            <person name="Chan C."/>
        </authorList>
    </citation>
    <scope>NUCLEOTIDE SEQUENCE [LARGE SCALE GENOMIC DNA]</scope>
</reference>
<proteinExistence type="predicted"/>
<accession>A0ABP0RIL4</accession>
<dbReference type="InterPro" id="IPR011989">
    <property type="entry name" value="ARM-like"/>
</dbReference>
<evidence type="ECO:0000313" key="2">
    <source>
        <dbReference type="Proteomes" id="UP001642484"/>
    </source>
</evidence>
<organism evidence="1 2">
    <name type="scientific">Durusdinium trenchii</name>
    <dbReference type="NCBI Taxonomy" id="1381693"/>
    <lineage>
        <taxon>Eukaryota</taxon>
        <taxon>Sar</taxon>
        <taxon>Alveolata</taxon>
        <taxon>Dinophyceae</taxon>
        <taxon>Suessiales</taxon>
        <taxon>Symbiodiniaceae</taxon>
        <taxon>Durusdinium</taxon>
    </lineage>
</organism>
<dbReference type="EMBL" id="CAXAMN010026028">
    <property type="protein sequence ID" value="CAK9100089.1"/>
    <property type="molecule type" value="Genomic_DNA"/>
</dbReference>
<keyword evidence="2" id="KW-1185">Reference proteome</keyword>
<protein>
    <submittedName>
        <fullName evidence="1">Uncharacterized protein</fullName>
    </submittedName>
</protein>
<name>A0ABP0RIL4_9DINO</name>
<sequence>MVLVEVERITGEQLECQMEEEDTILRLKQSLELLGGGPPMCQRLLMHNVEGHQAQRLLPVMAQQLQELVDQIAPGQLQQLSRRANTKQGISGEIRLCLETSAHLLARSPHWTAAGEKAFKMEMAGRPLDTSLPECVKMCSQPQSFIAAMSGFVEDVARGWVLEEEILEAEQCVEVMSGLEEADKDGTRRSLDPVVCRIRDWTIRAIRYYREFRQMQEGAVSLELLDQINLALYAEVAAVGGSSLKISLLTDLEPALQALEKGSGDTSEAIRALGVLGAKSPEKALKLLAAKLSHPATAMEAEEAITSAWKQGDDAAVTLLLDSLPELPHGTPNCRSSAVRALLHLGPKHQLVLHRMMGGLLVGTPEDKSQCMDAFRQIEGNFAVSSVVDCIMDHYFHGSNQVEDTTTPEWKEAVSLILEVLRRCAESVSSIEDKVIPKILENLELWRPAWAQQRAAWAAEIFFNNALGKEPVPFRIWMSMLHQKGKAFLDLCESFLAVAPGSYQELMEHLCNELAGGDGLNRGDAIRAIGSLASKQDKKVMIQLRRYLGRADFILIREGPHYLLAALEVLHSLNGHEDDEKPWKSPATPAHFKLMKALAKRLTKTGSKSYSSPLLNLSLALTEEVGADELPSQALLGAVDPSSVPSRLTALELLCQTSAHSTQVEVCLRLLEDPDLRVKSAALDAMRFCGSDPDRADLLGQKALEHLHHWDHFVRRAALALLREAVQTEETIEALLTLLEDPSSEVVCRAIVAIAELDRGPKDETPEAAEEHETKLCGALAPLLEHGDVNVRQEAALALAQMPGPRKLARNMLLQRPVWPELTKEVIEAKQSASNSLETFYNI</sequence>
<evidence type="ECO:0000313" key="1">
    <source>
        <dbReference type="EMBL" id="CAK9100089.1"/>
    </source>
</evidence>